<feature type="transmembrane region" description="Helical" evidence="2">
    <location>
        <begin position="192"/>
        <end position="213"/>
    </location>
</feature>
<organism evidence="3 4">
    <name type="scientific">Cetraspora pellucida</name>
    <dbReference type="NCBI Taxonomy" id="1433469"/>
    <lineage>
        <taxon>Eukaryota</taxon>
        <taxon>Fungi</taxon>
        <taxon>Fungi incertae sedis</taxon>
        <taxon>Mucoromycota</taxon>
        <taxon>Glomeromycotina</taxon>
        <taxon>Glomeromycetes</taxon>
        <taxon>Diversisporales</taxon>
        <taxon>Gigasporaceae</taxon>
        <taxon>Cetraspora</taxon>
    </lineage>
</organism>
<feature type="compositionally biased region" description="Basic and acidic residues" evidence="1">
    <location>
        <begin position="235"/>
        <end position="257"/>
    </location>
</feature>
<gene>
    <name evidence="3" type="ORF">CPELLU_LOCUS9249</name>
</gene>
<feature type="transmembrane region" description="Helical" evidence="2">
    <location>
        <begin position="107"/>
        <end position="126"/>
    </location>
</feature>
<keyword evidence="2" id="KW-0472">Membrane</keyword>
<dbReference type="EMBL" id="CAJVQA010006976">
    <property type="protein sequence ID" value="CAG8649373.1"/>
    <property type="molecule type" value="Genomic_DNA"/>
</dbReference>
<evidence type="ECO:0000256" key="2">
    <source>
        <dbReference type="SAM" id="Phobius"/>
    </source>
</evidence>
<feature type="region of interest" description="Disordered" evidence="1">
    <location>
        <begin position="235"/>
        <end position="286"/>
    </location>
</feature>
<feature type="compositionally biased region" description="Basic residues" evidence="1">
    <location>
        <begin position="258"/>
        <end position="270"/>
    </location>
</feature>
<evidence type="ECO:0000256" key="1">
    <source>
        <dbReference type="SAM" id="MobiDB-lite"/>
    </source>
</evidence>
<proteinExistence type="predicted"/>
<evidence type="ECO:0000313" key="4">
    <source>
        <dbReference type="Proteomes" id="UP000789759"/>
    </source>
</evidence>
<evidence type="ECO:0000313" key="3">
    <source>
        <dbReference type="EMBL" id="CAG8649373.1"/>
    </source>
</evidence>
<keyword evidence="2" id="KW-1133">Transmembrane helix</keyword>
<dbReference type="OrthoDB" id="2364758at2759"/>
<keyword evidence="4" id="KW-1185">Reference proteome</keyword>
<sequence length="286" mass="32989">MATLDPPIYHASVNSTSTDYISVNSTTFNTTLGDLIIFANQNEITLIGLFIPIAFAMLMYIFRRCACKNGQNFVYSYCLLLAYDFAFEVAFFIKHSHVIEALYFPSMLSWAVPAFINFLAGLIILYKTSYNNFFITFLRSFICVIDIRLLQIYTNQYQDVVLWFSGINLLIEDIPQLVIQILYKTNTYGFDIIPFMSLILCSIVIVIGSLSHLHITIGKYKTKETVDIDIETVDVEKRDSEEKDSEEKDSEKKDSKKKDSKKKDSKRKDSKRRDSSDTFNEEWGMI</sequence>
<keyword evidence="2" id="KW-0812">Transmembrane</keyword>
<feature type="transmembrane region" description="Helical" evidence="2">
    <location>
        <begin position="74"/>
        <end position="95"/>
    </location>
</feature>
<name>A0A9N9DSJ9_9GLOM</name>
<reference evidence="3" key="1">
    <citation type="submission" date="2021-06" db="EMBL/GenBank/DDBJ databases">
        <authorList>
            <person name="Kallberg Y."/>
            <person name="Tangrot J."/>
            <person name="Rosling A."/>
        </authorList>
    </citation>
    <scope>NUCLEOTIDE SEQUENCE</scope>
    <source>
        <strain evidence="3">FL966</strain>
    </source>
</reference>
<dbReference type="AlphaFoldDB" id="A0A9N9DSJ9"/>
<dbReference type="Proteomes" id="UP000789759">
    <property type="component" value="Unassembled WGS sequence"/>
</dbReference>
<protein>
    <submittedName>
        <fullName evidence="3">15248_t:CDS:1</fullName>
    </submittedName>
</protein>
<comment type="caution">
    <text evidence="3">The sequence shown here is derived from an EMBL/GenBank/DDBJ whole genome shotgun (WGS) entry which is preliminary data.</text>
</comment>
<accession>A0A9N9DSJ9</accession>
<feature type="transmembrane region" description="Helical" evidence="2">
    <location>
        <begin position="44"/>
        <end position="62"/>
    </location>
</feature>